<accession>A0A4Y2DBM4</accession>
<keyword evidence="2" id="KW-1185">Reference proteome</keyword>
<dbReference type="EMBL" id="BGPR01000328">
    <property type="protein sequence ID" value="GBM13476.1"/>
    <property type="molecule type" value="Genomic_DNA"/>
</dbReference>
<name>A0A4Y2DBM4_ARAVE</name>
<evidence type="ECO:0000313" key="1">
    <source>
        <dbReference type="EMBL" id="GBM13476.1"/>
    </source>
</evidence>
<proteinExistence type="predicted"/>
<sequence>MGKEQTHFEPLIITCQSLWFADLTFRFGGSSQGTINWTGARSCVTAPNVTENLFVFAEKSTGFGSPRAICASRSRRTKNPFHLCKPAVRKRFAIQVSTRPESQPSL</sequence>
<protein>
    <submittedName>
        <fullName evidence="1">Uncharacterized protein</fullName>
    </submittedName>
</protein>
<dbReference type="AlphaFoldDB" id="A0A4Y2DBM4"/>
<evidence type="ECO:0000313" key="2">
    <source>
        <dbReference type="Proteomes" id="UP000499080"/>
    </source>
</evidence>
<gene>
    <name evidence="1" type="ORF">AVEN_40415_1</name>
</gene>
<dbReference type="Proteomes" id="UP000499080">
    <property type="component" value="Unassembled WGS sequence"/>
</dbReference>
<organism evidence="1 2">
    <name type="scientific">Araneus ventricosus</name>
    <name type="common">Orbweaver spider</name>
    <name type="synonym">Epeira ventricosa</name>
    <dbReference type="NCBI Taxonomy" id="182803"/>
    <lineage>
        <taxon>Eukaryota</taxon>
        <taxon>Metazoa</taxon>
        <taxon>Ecdysozoa</taxon>
        <taxon>Arthropoda</taxon>
        <taxon>Chelicerata</taxon>
        <taxon>Arachnida</taxon>
        <taxon>Araneae</taxon>
        <taxon>Araneomorphae</taxon>
        <taxon>Entelegynae</taxon>
        <taxon>Araneoidea</taxon>
        <taxon>Araneidae</taxon>
        <taxon>Araneus</taxon>
    </lineage>
</organism>
<reference evidence="1 2" key="1">
    <citation type="journal article" date="2019" name="Sci. Rep.">
        <title>Orb-weaving spider Araneus ventricosus genome elucidates the spidroin gene catalogue.</title>
        <authorList>
            <person name="Kono N."/>
            <person name="Nakamura H."/>
            <person name="Ohtoshi R."/>
            <person name="Moran D.A.P."/>
            <person name="Shinohara A."/>
            <person name="Yoshida Y."/>
            <person name="Fujiwara M."/>
            <person name="Mori M."/>
            <person name="Tomita M."/>
            <person name="Arakawa K."/>
        </authorList>
    </citation>
    <scope>NUCLEOTIDE SEQUENCE [LARGE SCALE GENOMIC DNA]</scope>
</reference>
<comment type="caution">
    <text evidence="1">The sequence shown here is derived from an EMBL/GenBank/DDBJ whole genome shotgun (WGS) entry which is preliminary data.</text>
</comment>